<keyword evidence="4 6" id="KW-1133">Transmembrane helix</keyword>
<reference evidence="8" key="1">
    <citation type="submission" date="2016-10" db="EMBL/GenBank/DDBJ databases">
        <authorList>
            <person name="Varghese N."/>
            <person name="Submissions S."/>
        </authorList>
    </citation>
    <scope>NUCLEOTIDE SEQUENCE [LARGE SCALE GENOMIC DNA]</scope>
    <source>
        <strain evidence="8">GAS369</strain>
    </source>
</reference>
<keyword evidence="3 6" id="KW-0812">Transmembrane</keyword>
<dbReference type="PANTHER" id="PTHR23427">
    <property type="entry name" value="SURFEIT LOCUS PROTEIN"/>
    <property type="match status" value="1"/>
</dbReference>
<comment type="similarity">
    <text evidence="2 6">Belongs to the SURF1 family.</text>
</comment>
<dbReference type="PANTHER" id="PTHR23427:SF2">
    <property type="entry name" value="SURFEIT LOCUS PROTEIN 1"/>
    <property type="match status" value="1"/>
</dbReference>
<evidence type="ECO:0000256" key="5">
    <source>
        <dbReference type="ARBA" id="ARBA00023136"/>
    </source>
</evidence>
<keyword evidence="5 6" id="KW-0472">Membrane</keyword>
<dbReference type="RefSeq" id="WP_146688090.1">
    <property type="nucleotide sequence ID" value="NZ_LT629750.1"/>
</dbReference>
<evidence type="ECO:0000256" key="4">
    <source>
        <dbReference type="ARBA" id="ARBA00022989"/>
    </source>
</evidence>
<evidence type="ECO:0000256" key="3">
    <source>
        <dbReference type="ARBA" id="ARBA00022692"/>
    </source>
</evidence>
<protein>
    <recommendedName>
        <fullName evidence="6">SURF1-like protein</fullName>
    </recommendedName>
</protein>
<gene>
    <name evidence="7" type="ORF">SAMN05444158_3401</name>
</gene>
<organism evidence="7 8">
    <name type="scientific">Bradyrhizobium canariense</name>
    <dbReference type="NCBI Taxonomy" id="255045"/>
    <lineage>
        <taxon>Bacteria</taxon>
        <taxon>Pseudomonadati</taxon>
        <taxon>Pseudomonadota</taxon>
        <taxon>Alphaproteobacteria</taxon>
        <taxon>Hyphomicrobiales</taxon>
        <taxon>Nitrobacteraceae</taxon>
        <taxon>Bradyrhizobium</taxon>
    </lineage>
</organism>
<comment type="subcellular location">
    <subcellularLocation>
        <location evidence="6">Cell membrane</location>
        <topology evidence="6">Multi-pass membrane protein</topology>
    </subcellularLocation>
    <subcellularLocation>
        <location evidence="1">Membrane</location>
    </subcellularLocation>
</comment>
<sequence>MTVAVDGFRGGAGTKSTSVPFKDADDSLGSRSLRSRAVFAVFACLGVVILVGLGIWQLERRIWKLDLIARVERRVHAAPVPAPGLESWPRINAAADAYRHVTARGHFLDVPPALALAVTDRGGGYWVLSPFRTDEGFTILVNRGFVPSDHASSPDLGKAIGEATVTGLLRVSEPAGAFLRRNDPAADRWYSRDVAAIAASRGLGDIAPYFIDADASGDRSKLPIGGLTVIAFPNNHLIYAVTWFGLAAMLAAWCVHAEWRERRLRNA</sequence>
<dbReference type="InterPro" id="IPR045214">
    <property type="entry name" value="Surf1/Surf4"/>
</dbReference>
<evidence type="ECO:0000313" key="8">
    <source>
        <dbReference type="Proteomes" id="UP000243904"/>
    </source>
</evidence>
<evidence type="ECO:0000256" key="6">
    <source>
        <dbReference type="RuleBase" id="RU363076"/>
    </source>
</evidence>
<evidence type="ECO:0000256" key="2">
    <source>
        <dbReference type="ARBA" id="ARBA00007165"/>
    </source>
</evidence>
<name>A0A1H1VGM5_9BRAD</name>
<evidence type="ECO:0000256" key="1">
    <source>
        <dbReference type="ARBA" id="ARBA00004370"/>
    </source>
</evidence>
<dbReference type="PROSITE" id="PS50895">
    <property type="entry name" value="SURF1"/>
    <property type="match status" value="1"/>
</dbReference>
<dbReference type="CDD" id="cd06662">
    <property type="entry name" value="SURF1"/>
    <property type="match status" value="1"/>
</dbReference>
<feature type="transmembrane region" description="Helical" evidence="6">
    <location>
        <begin position="37"/>
        <end position="56"/>
    </location>
</feature>
<keyword evidence="8" id="KW-1185">Reference proteome</keyword>
<dbReference type="Pfam" id="PF02104">
    <property type="entry name" value="SURF1"/>
    <property type="match status" value="1"/>
</dbReference>
<dbReference type="InterPro" id="IPR002994">
    <property type="entry name" value="Surf1/Shy1"/>
</dbReference>
<dbReference type="Proteomes" id="UP000243904">
    <property type="component" value="Chromosome I"/>
</dbReference>
<dbReference type="GO" id="GO:0005886">
    <property type="term" value="C:plasma membrane"/>
    <property type="evidence" value="ECO:0007669"/>
    <property type="project" value="UniProtKB-SubCell"/>
</dbReference>
<evidence type="ECO:0000313" key="7">
    <source>
        <dbReference type="EMBL" id="SDS83835.1"/>
    </source>
</evidence>
<proteinExistence type="inferred from homology"/>
<dbReference type="AlphaFoldDB" id="A0A1H1VGM5"/>
<keyword evidence="6" id="KW-1003">Cell membrane</keyword>
<accession>A0A1H1VGM5</accession>
<dbReference type="EMBL" id="LT629750">
    <property type="protein sequence ID" value="SDS83835.1"/>
    <property type="molecule type" value="Genomic_DNA"/>
</dbReference>
<feature type="transmembrane region" description="Helical" evidence="6">
    <location>
        <begin position="237"/>
        <end position="255"/>
    </location>
</feature>